<evidence type="ECO:0000313" key="2">
    <source>
        <dbReference type="EMBL" id="SEP05991.1"/>
    </source>
</evidence>
<evidence type="ECO:0000256" key="1">
    <source>
        <dbReference type="SAM" id="SignalP"/>
    </source>
</evidence>
<feature type="signal peptide" evidence="1">
    <location>
        <begin position="1"/>
        <end position="23"/>
    </location>
</feature>
<feature type="chain" id="PRO_5011634520" description="DKNYY family protein" evidence="1">
    <location>
        <begin position="24"/>
        <end position="273"/>
    </location>
</feature>
<gene>
    <name evidence="2" type="ORF">SAMN05444123_107216</name>
</gene>
<evidence type="ECO:0008006" key="4">
    <source>
        <dbReference type="Google" id="ProtNLM"/>
    </source>
</evidence>
<evidence type="ECO:0000313" key="3">
    <source>
        <dbReference type="Proteomes" id="UP000199615"/>
    </source>
</evidence>
<sequence length="273" mass="30466">MSIRKTLSVTFLIIVASATTVLANCNQIDGAASLADGSWLFRKNGGWRPVSELTPEVADGRARRVTFAYVANEPGLKSARRGILLIKTGIEGPQATNTGRVALVRDNYERLRDAERCESYPAFPSGKTVRIRSYDYYHDYSEVADETDGDTLKTFHVSYLARNGGCKPSDDATPDSYFASRRRSNRSDFSFNPDVVRTGQSSRFWAQFGFGAAYAEPLAERQVTIKRYVADAAGLACVVFDSVLKPGGFIRINDLERRFGLFRTEEQSWAWPR</sequence>
<reference evidence="3" key="1">
    <citation type="submission" date="2016-10" db="EMBL/GenBank/DDBJ databases">
        <authorList>
            <person name="Varghese N."/>
            <person name="Submissions S."/>
        </authorList>
    </citation>
    <scope>NUCLEOTIDE SEQUENCE [LARGE SCALE GENOMIC DNA]</scope>
    <source>
        <strain evidence="3">DSM 123</strain>
    </source>
</reference>
<keyword evidence="3" id="KW-1185">Reference proteome</keyword>
<dbReference type="OrthoDB" id="8443507at2"/>
<dbReference type="RefSeq" id="WP_011502074.1">
    <property type="nucleotide sequence ID" value="NZ_FODT01000007.1"/>
</dbReference>
<dbReference type="AlphaFoldDB" id="A0A1H8US45"/>
<keyword evidence="1" id="KW-0732">Signal</keyword>
<protein>
    <recommendedName>
        <fullName evidence="4">DKNYY family protein</fullName>
    </recommendedName>
</protein>
<proteinExistence type="predicted"/>
<name>A0A1H8US45_9BRAD</name>
<organism evidence="2 3">
    <name type="scientific">Rhodopseudomonas pseudopalustris</name>
    <dbReference type="NCBI Taxonomy" id="1513892"/>
    <lineage>
        <taxon>Bacteria</taxon>
        <taxon>Pseudomonadati</taxon>
        <taxon>Pseudomonadota</taxon>
        <taxon>Alphaproteobacteria</taxon>
        <taxon>Hyphomicrobiales</taxon>
        <taxon>Nitrobacteraceae</taxon>
        <taxon>Rhodopseudomonas</taxon>
    </lineage>
</organism>
<dbReference type="Proteomes" id="UP000199615">
    <property type="component" value="Unassembled WGS sequence"/>
</dbReference>
<dbReference type="EMBL" id="FODT01000007">
    <property type="protein sequence ID" value="SEP05991.1"/>
    <property type="molecule type" value="Genomic_DNA"/>
</dbReference>
<accession>A0A1H8US45</accession>